<accession>A0A2J6RRX4</accession>
<feature type="compositionally biased region" description="Acidic residues" evidence="6">
    <location>
        <begin position="297"/>
        <end position="312"/>
    </location>
</feature>
<evidence type="ECO:0000256" key="4">
    <source>
        <dbReference type="ARBA" id="ARBA00023054"/>
    </source>
</evidence>
<dbReference type="AlphaFoldDB" id="A0A2J6RRX4"/>
<gene>
    <name evidence="7" type="ORF">L207DRAFT_632719</name>
</gene>
<comment type="similarity">
    <text evidence="2">Belongs to the EBP2 family.</text>
</comment>
<comment type="subcellular location">
    <subcellularLocation>
        <location evidence="1">Nucleus</location>
        <location evidence="1">Nucleolus</location>
    </subcellularLocation>
</comment>
<evidence type="ECO:0000256" key="2">
    <source>
        <dbReference type="ARBA" id="ARBA00007336"/>
    </source>
</evidence>
<dbReference type="GO" id="GO:0042273">
    <property type="term" value="P:ribosomal large subunit biogenesis"/>
    <property type="evidence" value="ECO:0007669"/>
    <property type="project" value="TreeGrafter"/>
</dbReference>
<feature type="compositionally biased region" description="Basic and acidic residues" evidence="6">
    <location>
        <begin position="313"/>
        <end position="335"/>
    </location>
</feature>
<keyword evidence="3" id="KW-0690">Ribosome biogenesis</keyword>
<dbReference type="Pfam" id="PF05890">
    <property type="entry name" value="Ebp2"/>
    <property type="match status" value="1"/>
</dbReference>
<dbReference type="GO" id="GO:0006364">
    <property type="term" value="P:rRNA processing"/>
    <property type="evidence" value="ECO:0007669"/>
    <property type="project" value="TreeGrafter"/>
</dbReference>
<evidence type="ECO:0000313" key="8">
    <source>
        <dbReference type="Proteomes" id="UP000235786"/>
    </source>
</evidence>
<evidence type="ECO:0000256" key="3">
    <source>
        <dbReference type="ARBA" id="ARBA00022517"/>
    </source>
</evidence>
<organism evidence="7 8">
    <name type="scientific">Hyaloscypha variabilis (strain UAMH 11265 / GT02V1 / F)</name>
    <name type="common">Meliniomyces variabilis</name>
    <dbReference type="NCBI Taxonomy" id="1149755"/>
    <lineage>
        <taxon>Eukaryota</taxon>
        <taxon>Fungi</taxon>
        <taxon>Dikarya</taxon>
        <taxon>Ascomycota</taxon>
        <taxon>Pezizomycotina</taxon>
        <taxon>Leotiomycetes</taxon>
        <taxon>Helotiales</taxon>
        <taxon>Hyaloscyphaceae</taxon>
        <taxon>Hyaloscypha</taxon>
        <taxon>Hyaloscypha variabilis</taxon>
    </lineage>
</organism>
<feature type="compositionally biased region" description="Basic residues" evidence="6">
    <location>
        <begin position="373"/>
        <end position="383"/>
    </location>
</feature>
<feature type="region of interest" description="Disordered" evidence="6">
    <location>
        <begin position="29"/>
        <end position="137"/>
    </location>
</feature>
<evidence type="ECO:0000256" key="5">
    <source>
        <dbReference type="ARBA" id="ARBA00023242"/>
    </source>
</evidence>
<keyword evidence="8" id="KW-1185">Reference proteome</keyword>
<dbReference type="GO" id="GO:0034399">
    <property type="term" value="C:nuclear periphery"/>
    <property type="evidence" value="ECO:0007669"/>
    <property type="project" value="TreeGrafter"/>
</dbReference>
<reference evidence="7 8" key="1">
    <citation type="submission" date="2016-04" db="EMBL/GenBank/DDBJ databases">
        <title>A degradative enzymes factory behind the ericoid mycorrhizal symbiosis.</title>
        <authorList>
            <consortium name="DOE Joint Genome Institute"/>
            <person name="Martino E."/>
            <person name="Morin E."/>
            <person name="Grelet G."/>
            <person name="Kuo A."/>
            <person name="Kohler A."/>
            <person name="Daghino S."/>
            <person name="Barry K."/>
            <person name="Choi C."/>
            <person name="Cichocki N."/>
            <person name="Clum A."/>
            <person name="Copeland A."/>
            <person name="Hainaut M."/>
            <person name="Haridas S."/>
            <person name="Labutti K."/>
            <person name="Lindquist E."/>
            <person name="Lipzen A."/>
            <person name="Khouja H.-R."/>
            <person name="Murat C."/>
            <person name="Ohm R."/>
            <person name="Olson A."/>
            <person name="Spatafora J."/>
            <person name="Veneault-Fourrey C."/>
            <person name="Henrissat B."/>
            <person name="Grigoriev I."/>
            <person name="Martin F."/>
            <person name="Perotto S."/>
        </authorList>
    </citation>
    <scope>NUCLEOTIDE SEQUENCE [LARGE SCALE GENOMIC DNA]</scope>
    <source>
        <strain evidence="7 8">F</strain>
    </source>
</reference>
<evidence type="ECO:0000256" key="1">
    <source>
        <dbReference type="ARBA" id="ARBA00004604"/>
    </source>
</evidence>
<dbReference type="EMBL" id="KZ613944">
    <property type="protein sequence ID" value="PMD41271.1"/>
    <property type="molecule type" value="Genomic_DNA"/>
</dbReference>
<dbReference type="OrthoDB" id="443772at2759"/>
<dbReference type="GO" id="GO:0030687">
    <property type="term" value="C:preribosome, large subunit precursor"/>
    <property type="evidence" value="ECO:0007669"/>
    <property type="project" value="TreeGrafter"/>
</dbReference>
<keyword evidence="5" id="KW-0539">Nucleus</keyword>
<evidence type="ECO:0000256" key="6">
    <source>
        <dbReference type="SAM" id="MobiDB-lite"/>
    </source>
</evidence>
<feature type="compositionally biased region" description="Basic residues" evidence="6">
    <location>
        <begin position="29"/>
        <end position="38"/>
    </location>
</feature>
<dbReference type="PANTHER" id="PTHR13028">
    <property type="entry name" value="RRNA PROCESSING PROTEIN EBNA1-BINDING PROTEIN-RELATED"/>
    <property type="match status" value="1"/>
</dbReference>
<feature type="compositionally biased region" description="Acidic residues" evidence="6">
    <location>
        <begin position="107"/>
        <end position="133"/>
    </location>
</feature>
<evidence type="ECO:0000313" key="7">
    <source>
        <dbReference type="EMBL" id="PMD41271.1"/>
    </source>
</evidence>
<feature type="compositionally biased region" description="Acidic residues" evidence="6">
    <location>
        <begin position="61"/>
        <end position="83"/>
    </location>
</feature>
<feature type="compositionally biased region" description="Basic and acidic residues" evidence="6">
    <location>
        <begin position="250"/>
        <end position="259"/>
    </location>
</feature>
<feature type="compositionally biased region" description="Low complexity" evidence="6">
    <location>
        <begin position="44"/>
        <end position="56"/>
    </location>
</feature>
<feature type="region of interest" description="Disordered" evidence="6">
    <location>
        <begin position="250"/>
        <end position="383"/>
    </location>
</feature>
<proteinExistence type="inferred from homology"/>
<dbReference type="Proteomes" id="UP000235786">
    <property type="component" value="Unassembled WGS sequence"/>
</dbReference>
<name>A0A2J6RRX4_HYAVF</name>
<feature type="compositionally biased region" description="Basic and acidic residues" evidence="6">
    <location>
        <begin position="269"/>
        <end position="284"/>
    </location>
</feature>
<keyword evidence="4" id="KW-0175">Coiled coil</keyword>
<sequence>MVTKGKLKMALAAEKGTDFKMLHLKKKEKVARKVKGKKGGGEGEVVNGNGNGNANGKKGEEEWEDVEEEVEGEDGSGSEEEVDGPMKIDFEGIDESDSDSSAGENDQNNESEEEDEEDIPMSDLEDLDDEEKEDIIPHQRLTINNTVALTAALKRIALPLSKLPFSEHQSVTTSEPVSIPDVSDDLNRELAFYAQSLSAVQEARKSLKAEVVPFTRPTDYFAEMVKADEHMAKIKAKLIDEAASKKASAEARKQRDLKKFGKQVQVAKLQERDKERKQTMEKIKVLKRKRQGADTEATNEADMFDVAVDDEIKDSKASRKDRQGPNKRAKKDEKFGFGGKKRFKKSGDAMSSGDLRGFSAKKMKGATGGAKQRPGKARRAGKR</sequence>
<dbReference type="GO" id="GO:0005730">
    <property type="term" value="C:nucleolus"/>
    <property type="evidence" value="ECO:0007669"/>
    <property type="project" value="UniProtKB-SubCell"/>
</dbReference>
<dbReference type="PANTHER" id="PTHR13028:SF0">
    <property type="entry name" value="RRNA-PROCESSING PROTEIN EBP2-RELATED"/>
    <property type="match status" value="1"/>
</dbReference>
<dbReference type="InterPro" id="IPR008610">
    <property type="entry name" value="Ebp2"/>
</dbReference>
<dbReference type="STRING" id="1149755.A0A2J6RRX4"/>
<protein>
    <submittedName>
        <fullName evidence="7">Ebp2-domain-containing protein</fullName>
    </submittedName>
</protein>